<reference evidence="3" key="1">
    <citation type="submission" date="2025-08" db="UniProtKB">
        <authorList>
            <consortium name="RefSeq"/>
        </authorList>
    </citation>
    <scope>IDENTIFICATION</scope>
</reference>
<keyword evidence="2" id="KW-1185">Reference proteome</keyword>
<dbReference type="RefSeq" id="XP_014679250.1">
    <property type="nucleotide sequence ID" value="XM_014823764.1"/>
</dbReference>
<sequence length="571" mass="63509">MSAPMLSGLYSRLKDRSLSCTDRLKLARFGWKTPAVFVPNKEQVILDWLTGLLVNKKKFGLNDSDVEQVWATLHDILQTKKYARKTNISIKNSFTSVLAEYITHYGTRDVSVGSLASVLRCCHVILTSTTMSTLFTTKFDALVALVAALLNTAAHQLRVGTTTSEQLRSILTFVLPKFTTLATKQINQRQVLTWLTDKLLTPSLYVIRRMGRHGDGGRESSAVRTLLQQLVDSLLLHDDHAHSYLVFLSARYVAEATKLQPPKHVDHAMQCLVSGVRCGAGDDRDAIIDYLPLFLEAFMKSYGDAEASAGFRMLRYLWEAVELTGDAECRLAASAELLGVAHACAVFGQAIDDAGREDERCWMEERVTSLLACDGDAHGSAAWGRCMLQLLRVDHTVVEARVVTVMDACLTPHSECGDAVLTALLDTYARMRRLDKFTLKLLAAVRGNARQGAWRFPRTFMGRLRYDGYDDDRSADFWCDMTTSEVHRIGWCGQNCKVLQPPDAIRTKYSDWSQYLVHSLSGASTVPAYLLNGSGGTTPIDQIKQGMPLEIMHALNPSKVWLARVIEHIGA</sequence>
<dbReference type="GeneID" id="106819101"/>
<feature type="repeat" description="MBT" evidence="1">
    <location>
        <begin position="381"/>
        <end position="502"/>
    </location>
</feature>
<gene>
    <name evidence="3" type="primary">LOC106819101</name>
</gene>
<protein>
    <submittedName>
        <fullName evidence="3">Unhealthy ribosome biogenesis protein 2 homolog</fullName>
    </submittedName>
</protein>
<dbReference type="SUPFAM" id="SSF63748">
    <property type="entry name" value="Tudor/PWWP/MBT"/>
    <property type="match status" value="2"/>
</dbReference>
<dbReference type="Pfam" id="PF02820">
    <property type="entry name" value="MBT"/>
    <property type="match status" value="1"/>
</dbReference>
<dbReference type="Gene3D" id="2.30.30.140">
    <property type="match status" value="2"/>
</dbReference>
<evidence type="ECO:0000313" key="2">
    <source>
        <dbReference type="Proteomes" id="UP000695022"/>
    </source>
</evidence>
<dbReference type="SMART" id="SM00561">
    <property type="entry name" value="MBT"/>
    <property type="match status" value="1"/>
</dbReference>
<evidence type="ECO:0000313" key="3">
    <source>
        <dbReference type="RefSeq" id="XP_014679250.1"/>
    </source>
</evidence>
<accession>A0ABM1F479</accession>
<evidence type="ECO:0000256" key="1">
    <source>
        <dbReference type="PROSITE-ProRule" id="PRU00459"/>
    </source>
</evidence>
<dbReference type="PROSITE" id="PS51079">
    <property type="entry name" value="MBT"/>
    <property type="match status" value="2"/>
</dbReference>
<dbReference type="Proteomes" id="UP000695022">
    <property type="component" value="Unplaced"/>
</dbReference>
<dbReference type="InterPro" id="IPR052609">
    <property type="entry name" value="Ribosome_Biogenesis_Reg"/>
</dbReference>
<name>A0ABM1F479_PRICU</name>
<feature type="repeat" description="MBT" evidence="1">
    <location>
        <begin position="510"/>
        <end position="571"/>
    </location>
</feature>
<organism evidence="2 3">
    <name type="scientific">Priapulus caudatus</name>
    <name type="common">Priapulid worm</name>
    <dbReference type="NCBI Taxonomy" id="37621"/>
    <lineage>
        <taxon>Eukaryota</taxon>
        <taxon>Metazoa</taxon>
        <taxon>Ecdysozoa</taxon>
        <taxon>Scalidophora</taxon>
        <taxon>Priapulida</taxon>
        <taxon>Priapulimorpha</taxon>
        <taxon>Priapulimorphida</taxon>
        <taxon>Priapulidae</taxon>
        <taxon>Priapulus</taxon>
    </lineage>
</organism>
<dbReference type="PANTHER" id="PTHR15682">
    <property type="entry name" value="UNHEALTHY RIBOSOME BIOGENESIS PROTEIN 2 HOMOLOG"/>
    <property type="match status" value="1"/>
</dbReference>
<dbReference type="PANTHER" id="PTHR15682:SF2">
    <property type="entry name" value="UNHEALTHY RIBOSOME BIOGENESIS PROTEIN 2 HOMOLOG"/>
    <property type="match status" value="1"/>
</dbReference>
<proteinExistence type="predicted"/>
<dbReference type="InterPro" id="IPR004092">
    <property type="entry name" value="Mbt"/>
</dbReference>